<keyword evidence="6" id="KW-1185">Reference proteome</keyword>
<dbReference type="PROSITE" id="PS50932">
    <property type="entry name" value="HTH_LACI_2"/>
    <property type="match status" value="1"/>
</dbReference>
<reference evidence="5 6" key="1">
    <citation type="submission" date="2024-09" db="EMBL/GenBank/DDBJ databases">
        <authorList>
            <person name="Sun Q."/>
            <person name="Mori K."/>
        </authorList>
    </citation>
    <scope>NUCLEOTIDE SEQUENCE [LARGE SCALE GENOMIC DNA]</scope>
    <source>
        <strain evidence="5 6">TBRC 1432</strain>
    </source>
</reference>
<evidence type="ECO:0000256" key="3">
    <source>
        <dbReference type="ARBA" id="ARBA00023163"/>
    </source>
</evidence>
<dbReference type="Proteomes" id="UP001589810">
    <property type="component" value="Unassembled WGS sequence"/>
</dbReference>
<evidence type="ECO:0000313" key="5">
    <source>
        <dbReference type="EMBL" id="MFC0542008.1"/>
    </source>
</evidence>
<dbReference type="SMART" id="SM00354">
    <property type="entry name" value="HTH_LACI"/>
    <property type="match status" value="1"/>
</dbReference>
<evidence type="ECO:0000259" key="4">
    <source>
        <dbReference type="PROSITE" id="PS50932"/>
    </source>
</evidence>
<proteinExistence type="predicted"/>
<feature type="domain" description="HTH lacI-type" evidence="4">
    <location>
        <begin position="3"/>
        <end position="57"/>
    </location>
</feature>
<dbReference type="InterPro" id="IPR001761">
    <property type="entry name" value="Peripla_BP/Lac1_sug-bd_dom"/>
</dbReference>
<dbReference type="CDD" id="cd01392">
    <property type="entry name" value="HTH_LacI"/>
    <property type="match status" value="1"/>
</dbReference>
<dbReference type="Gene3D" id="1.10.260.40">
    <property type="entry name" value="lambda repressor-like DNA-binding domains"/>
    <property type="match status" value="1"/>
</dbReference>
<keyword evidence="2 5" id="KW-0238">DNA-binding</keyword>
<accession>A0ABV6MNY2</accession>
<organism evidence="5 6">
    <name type="scientific">Kutzneria chonburiensis</name>
    <dbReference type="NCBI Taxonomy" id="1483604"/>
    <lineage>
        <taxon>Bacteria</taxon>
        <taxon>Bacillati</taxon>
        <taxon>Actinomycetota</taxon>
        <taxon>Actinomycetes</taxon>
        <taxon>Pseudonocardiales</taxon>
        <taxon>Pseudonocardiaceae</taxon>
        <taxon>Kutzneria</taxon>
    </lineage>
</organism>
<dbReference type="PROSITE" id="PS00356">
    <property type="entry name" value="HTH_LACI_1"/>
    <property type="match status" value="1"/>
</dbReference>
<dbReference type="Pfam" id="PF00356">
    <property type="entry name" value="LacI"/>
    <property type="match status" value="1"/>
</dbReference>
<keyword evidence="1" id="KW-0805">Transcription regulation</keyword>
<evidence type="ECO:0000313" key="6">
    <source>
        <dbReference type="Proteomes" id="UP001589810"/>
    </source>
</evidence>
<dbReference type="Gene3D" id="3.40.50.2300">
    <property type="match status" value="2"/>
</dbReference>
<dbReference type="SUPFAM" id="SSF53822">
    <property type="entry name" value="Periplasmic binding protein-like I"/>
    <property type="match status" value="1"/>
</dbReference>
<evidence type="ECO:0000256" key="2">
    <source>
        <dbReference type="ARBA" id="ARBA00023125"/>
    </source>
</evidence>
<protein>
    <submittedName>
        <fullName evidence="5">LacI family DNA-binding transcriptional regulator</fullName>
    </submittedName>
</protein>
<dbReference type="PANTHER" id="PTHR30146">
    <property type="entry name" value="LACI-RELATED TRANSCRIPTIONAL REPRESSOR"/>
    <property type="match status" value="1"/>
</dbReference>
<dbReference type="InterPro" id="IPR000843">
    <property type="entry name" value="HTH_LacI"/>
</dbReference>
<dbReference type="Pfam" id="PF00532">
    <property type="entry name" value="Peripla_BP_1"/>
    <property type="match status" value="1"/>
</dbReference>
<gene>
    <name evidence="5" type="ORF">ACFFH7_10990</name>
</gene>
<comment type="caution">
    <text evidence="5">The sequence shown here is derived from an EMBL/GenBank/DDBJ whole genome shotgun (WGS) entry which is preliminary data.</text>
</comment>
<dbReference type="EMBL" id="JBHLUD010000003">
    <property type="protein sequence ID" value="MFC0542008.1"/>
    <property type="molecule type" value="Genomic_DNA"/>
</dbReference>
<dbReference type="GO" id="GO:0003677">
    <property type="term" value="F:DNA binding"/>
    <property type="evidence" value="ECO:0007669"/>
    <property type="project" value="UniProtKB-KW"/>
</dbReference>
<evidence type="ECO:0000256" key="1">
    <source>
        <dbReference type="ARBA" id="ARBA00023015"/>
    </source>
</evidence>
<keyword evidence="3" id="KW-0804">Transcription</keyword>
<dbReference type="InterPro" id="IPR010982">
    <property type="entry name" value="Lambda_DNA-bd_dom_sf"/>
</dbReference>
<dbReference type="CDD" id="cd06267">
    <property type="entry name" value="PBP1_LacI_sugar_binding-like"/>
    <property type="match status" value="1"/>
</dbReference>
<dbReference type="PANTHER" id="PTHR30146:SF153">
    <property type="entry name" value="LACTOSE OPERON REPRESSOR"/>
    <property type="match status" value="1"/>
</dbReference>
<dbReference type="InterPro" id="IPR028082">
    <property type="entry name" value="Peripla_BP_I"/>
</dbReference>
<sequence>MPVTLVEVAARAGVSPATVSRVLNGNYPVAESTRQRVEEAVRELDYVVNAHARALLHATSGIVGVVLNDASDPFFAGIARGIQGAAAETSRLSVICNSEGDPEQEFAFLDLLRGHRADAVILVGAAPEDEEYRAAAIARAKGLRSSGTRLVLCGRPAPGDDAPGDVVTIDNEGGSIAITRHLVELGHRRIAYVTGPDGRSTTTARLAGFRAALAEAGLAVDENLVVHGDFSRQAGREAVERLLAAGHDFTAVLAANDLVAAGAVSALRAAGRSIPDDVSVAGYDNLPTAVDVWPNLTTVHVPLEEIGRKAVELAFGPGNAQETTVVTVPTELVVRDSTAGPATG</sequence>
<dbReference type="RefSeq" id="WP_273943207.1">
    <property type="nucleotide sequence ID" value="NZ_CP097263.1"/>
</dbReference>
<dbReference type="SUPFAM" id="SSF47413">
    <property type="entry name" value="lambda repressor-like DNA-binding domains"/>
    <property type="match status" value="1"/>
</dbReference>
<name>A0ABV6MNY2_9PSEU</name>